<dbReference type="EMBL" id="LAZR01000888">
    <property type="protein sequence ID" value="KKN55370.1"/>
    <property type="molecule type" value="Genomic_DNA"/>
</dbReference>
<reference evidence="2" key="1">
    <citation type="journal article" date="2015" name="Nature">
        <title>Complex archaea that bridge the gap between prokaryotes and eukaryotes.</title>
        <authorList>
            <person name="Spang A."/>
            <person name="Saw J.H."/>
            <person name="Jorgensen S.L."/>
            <person name="Zaremba-Niedzwiedzka K."/>
            <person name="Martijn J."/>
            <person name="Lind A.E."/>
            <person name="van Eijk R."/>
            <person name="Schleper C."/>
            <person name="Guy L."/>
            <person name="Ettema T.J."/>
        </authorList>
    </citation>
    <scope>NUCLEOTIDE SEQUENCE</scope>
</reference>
<dbReference type="InterPro" id="IPR006680">
    <property type="entry name" value="Amidohydro-rel"/>
</dbReference>
<dbReference type="SUPFAM" id="SSF51556">
    <property type="entry name" value="Metallo-dependent hydrolases"/>
    <property type="match status" value="1"/>
</dbReference>
<evidence type="ECO:0000259" key="1">
    <source>
        <dbReference type="Pfam" id="PF01979"/>
    </source>
</evidence>
<organism evidence="2">
    <name type="scientific">marine sediment metagenome</name>
    <dbReference type="NCBI Taxonomy" id="412755"/>
    <lineage>
        <taxon>unclassified sequences</taxon>
        <taxon>metagenomes</taxon>
        <taxon>ecological metagenomes</taxon>
    </lineage>
</organism>
<dbReference type="Gene3D" id="3.20.20.140">
    <property type="entry name" value="Metal-dependent hydrolases"/>
    <property type="match status" value="1"/>
</dbReference>
<feature type="domain" description="Amidohydrolase-related" evidence="1">
    <location>
        <begin position="56"/>
        <end position="381"/>
    </location>
</feature>
<dbReference type="InterPro" id="IPR050287">
    <property type="entry name" value="MTA/SAH_deaminase"/>
</dbReference>
<dbReference type="Pfam" id="PF01979">
    <property type="entry name" value="Amidohydro_1"/>
    <property type="match status" value="1"/>
</dbReference>
<gene>
    <name evidence="2" type="ORF">LCGC14_0583070</name>
</gene>
<proteinExistence type="predicted"/>
<dbReference type="GO" id="GO:0016810">
    <property type="term" value="F:hydrolase activity, acting on carbon-nitrogen (but not peptide) bonds"/>
    <property type="evidence" value="ECO:0007669"/>
    <property type="project" value="InterPro"/>
</dbReference>
<dbReference type="PANTHER" id="PTHR43794">
    <property type="entry name" value="AMINOHYDROLASE SSNA-RELATED"/>
    <property type="match status" value="1"/>
</dbReference>
<dbReference type="SUPFAM" id="SSF51338">
    <property type="entry name" value="Composite domain of metallo-dependent hydrolases"/>
    <property type="match status" value="1"/>
</dbReference>
<accession>A0A0F9RFU2</accession>
<evidence type="ECO:0000313" key="2">
    <source>
        <dbReference type="EMBL" id="KKN55370.1"/>
    </source>
</evidence>
<dbReference type="InterPro" id="IPR011059">
    <property type="entry name" value="Metal-dep_hydrolase_composite"/>
</dbReference>
<dbReference type="PANTHER" id="PTHR43794:SF5">
    <property type="entry name" value="CHLOROHYDROLASE FAMILY PROTEIN"/>
    <property type="match status" value="1"/>
</dbReference>
<dbReference type="Gene3D" id="2.30.40.10">
    <property type="entry name" value="Urease, subunit C, domain 1"/>
    <property type="match status" value="1"/>
</dbReference>
<dbReference type="AlphaFoldDB" id="A0A0F9RFU2"/>
<name>A0A0F9RFU2_9ZZZZ</name>
<protein>
    <recommendedName>
        <fullName evidence="1">Amidohydrolase-related domain-containing protein</fullName>
    </recommendedName>
</protein>
<sequence length="386" mass="44029">MSSKNLFSNFGLIGDNLDLKQNINLEISRDGKIINISYDNIYDNLDLLQKGQNFLLIPGLINSHVHIGDNFAKELGFNKDLIDIVEPPNGLKHKLLAETHEKIKVKGIKNAVLEMLSNGITCFIDFRERGVNGLSILKEALKDSPIYYLALGRFTDGKEIEKVIDSADGIGLANYTMVSKKNKEKLKEFKSKYKKLFACHIAELSRENYILKELINDKIVDIIIHGTHFIIEDLKQIKHNNIKLVLCPRCNGYFGVGFPPINDILRLKIPVSLGTDNLMANSPDLFEEMRYTYLISRIMDKSYQISAKQLLKMVTINAAKIFNLEENLGSISEGKYADFFMIDLNSPNYHSPNIDNNSFFPLILQRTKSNNIKRTYRKGECVFERN</sequence>
<dbReference type="InterPro" id="IPR032466">
    <property type="entry name" value="Metal_Hydrolase"/>
</dbReference>
<comment type="caution">
    <text evidence="2">The sequence shown here is derived from an EMBL/GenBank/DDBJ whole genome shotgun (WGS) entry which is preliminary data.</text>
</comment>